<dbReference type="eggNOG" id="COG3764">
    <property type="taxonomic scope" value="Bacteria"/>
</dbReference>
<dbReference type="HOGENOM" id="CLU_108927_0_0_11"/>
<protein>
    <submittedName>
        <fullName evidence="3">Peptidase C60, sortase A and B</fullName>
    </submittedName>
</protein>
<evidence type="ECO:0000313" key="4">
    <source>
        <dbReference type="Proteomes" id="UP000006637"/>
    </source>
</evidence>
<dbReference type="CDD" id="cd05830">
    <property type="entry name" value="Sortase_E"/>
    <property type="match status" value="1"/>
</dbReference>
<dbReference type="PhylomeDB" id="Q1ARY1"/>
<dbReference type="InterPro" id="IPR005754">
    <property type="entry name" value="Sortase"/>
</dbReference>
<organism evidence="3 4">
    <name type="scientific">Rubrobacter xylanophilus (strain DSM 9941 / JCM 11954 / NBRC 16129 / PRD-1)</name>
    <dbReference type="NCBI Taxonomy" id="266117"/>
    <lineage>
        <taxon>Bacteria</taxon>
        <taxon>Bacillati</taxon>
        <taxon>Actinomycetota</taxon>
        <taxon>Rubrobacteria</taxon>
        <taxon>Rubrobacterales</taxon>
        <taxon>Rubrobacteraceae</taxon>
        <taxon>Rubrobacter</taxon>
    </lineage>
</organism>
<feature type="active site" description="Acyl-thioester intermediate" evidence="2">
    <location>
        <position position="176"/>
    </location>
</feature>
<name>Q1ARY1_RUBXD</name>
<dbReference type="SUPFAM" id="SSF63817">
    <property type="entry name" value="Sortase"/>
    <property type="match status" value="1"/>
</dbReference>
<dbReference type="InterPro" id="IPR042003">
    <property type="entry name" value="Sortase_E"/>
</dbReference>
<feature type="active site" description="Proton donor/acceptor" evidence="2">
    <location>
        <position position="109"/>
    </location>
</feature>
<evidence type="ECO:0000313" key="3">
    <source>
        <dbReference type="EMBL" id="ABG05847.1"/>
    </source>
</evidence>
<dbReference type="NCBIfam" id="TIGR01076">
    <property type="entry name" value="sortase_fam"/>
    <property type="match status" value="1"/>
</dbReference>
<dbReference type="OrthoDB" id="5242161at2"/>
<keyword evidence="4" id="KW-1185">Reference proteome</keyword>
<dbReference type="RefSeq" id="WP_011565856.1">
    <property type="nucleotide sequence ID" value="NC_008148.1"/>
</dbReference>
<dbReference type="AlphaFoldDB" id="Q1ARY1"/>
<sequence>MRRYGRWRLGRVAAAAAALGLLAGAGLLGYSVYGGGSAVAGVAEADGGSVEAPRGGELWLTVPRMERVREVPVRDAPADAEEVLDRGLLHVRGTGFPWQEEANVYIAGHRLGYAGTGSYLQFYDLPGLRKGDEIILRDAAGNTYTYRVFRKFVVPPDAVRVMEPLPGRNIVSLQTCTLPDYSHRLVVQGELVEAG</sequence>
<dbReference type="Pfam" id="PF04203">
    <property type="entry name" value="Sortase"/>
    <property type="match status" value="1"/>
</dbReference>
<evidence type="ECO:0000256" key="2">
    <source>
        <dbReference type="PIRSR" id="PIRSR605754-1"/>
    </source>
</evidence>
<keyword evidence="1" id="KW-0378">Hydrolase</keyword>
<reference evidence="3 4" key="1">
    <citation type="submission" date="2006-06" db="EMBL/GenBank/DDBJ databases">
        <title>Complete sequence of Rubrobacter xylanophilus DSM 9941.</title>
        <authorList>
            <consortium name="US DOE Joint Genome Institute"/>
            <person name="Copeland A."/>
            <person name="Lucas S."/>
            <person name="Lapidus A."/>
            <person name="Barry K."/>
            <person name="Detter J.C."/>
            <person name="Glavina del Rio T."/>
            <person name="Hammon N."/>
            <person name="Israni S."/>
            <person name="Dalin E."/>
            <person name="Tice H."/>
            <person name="Pitluck S."/>
            <person name="Munk A.C."/>
            <person name="Brettin T."/>
            <person name="Bruce D."/>
            <person name="Han C."/>
            <person name="Tapia R."/>
            <person name="Gilna P."/>
            <person name="Schmutz J."/>
            <person name="Larimer F."/>
            <person name="Land M."/>
            <person name="Hauser L."/>
            <person name="Kyrpides N."/>
            <person name="Lykidis A."/>
            <person name="da Costa M.S."/>
            <person name="Rainey F.A."/>
            <person name="Empadinhas N."/>
            <person name="Jolivet E."/>
            <person name="Battista J.R."/>
            <person name="Richardson P."/>
        </authorList>
    </citation>
    <scope>NUCLEOTIDE SEQUENCE [LARGE SCALE GENOMIC DNA]</scope>
    <source>
        <strain evidence="4">DSM 9941 / NBRC 16129 / PRD-1</strain>
    </source>
</reference>
<dbReference type="InterPro" id="IPR023365">
    <property type="entry name" value="Sortase_dom-sf"/>
</dbReference>
<dbReference type="KEGG" id="rxy:Rxyl_2937"/>
<gene>
    <name evidence="3" type="ordered locus">Rxyl_2937</name>
</gene>
<dbReference type="STRING" id="266117.Rxyl_2937"/>
<accession>Q1ARY1</accession>
<evidence type="ECO:0000256" key="1">
    <source>
        <dbReference type="ARBA" id="ARBA00022801"/>
    </source>
</evidence>
<dbReference type="Gene3D" id="2.40.260.10">
    <property type="entry name" value="Sortase"/>
    <property type="match status" value="1"/>
</dbReference>
<proteinExistence type="predicted"/>
<dbReference type="EMBL" id="CP000386">
    <property type="protein sequence ID" value="ABG05847.1"/>
    <property type="molecule type" value="Genomic_DNA"/>
</dbReference>
<dbReference type="GO" id="GO:0016787">
    <property type="term" value="F:hydrolase activity"/>
    <property type="evidence" value="ECO:0007669"/>
    <property type="project" value="UniProtKB-KW"/>
</dbReference>
<dbReference type="Proteomes" id="UP000006637">
    <property type="component" value="Chromosome"/>
</dbReference>